<dbReference type="EMBL" id="FQUS01000001">
    <property type="protein sequence ID" value="SHE30246.1"/>
    <property type="molecule type" value="Genomic_DNA"/>
</dbReference>
<evidence type="ECO:0000313" key="3">
    <source>
        <dbReference type="Proteomes" id="UP000184041"/>
    </source>
</evidence>
<dbReference type="Pfam" id="PF03412">
    <property type="entry name" value="Peptidase_C39"/>
    <property type="match status" value="1"/>
</dbReference>
<proteinExistence type="predicted"/>
<evidence type="ECO:0000313" key="2">
    <source>
        <dbReference type="EMBL" id="SHE30246.1"/>
    </source>
</evidence>
<accession>A0A1M4SDG9</accession>
<protein>
    <submittedName>
        <fullName evidence="2">Peptidase C39 family protein</fullName>
    </submittedName>
</protein>
<dbReference type="GO" id="GO:0016020">
    <property type="term" value="C:membrane"/>
    <property type="evidence" value="ECO:0007669"/>
    <property type="project" value="InterPro"/>
</dbReference>
<dbReference type="Gene3D" id="3.90.70.10">
    <property type="entry name" value="Cysteine proteinases"/>
    <property type="match status" value="1"/>
</dbReference>
<dbReference type="GO" id="GO:0008233">
    <property type="term" value="F:peptidase activity"/>
    <property type="evidence" value="ECO:0007669"/>
    <property type="project" value="InterPro"/>
</dbReference>
<dbReference type="GO" id="GO:0006508">
    <property type="term" value="P:proteolysis"/>
    <property type="evidence" value="ECO:0007669"/>
    <property type="project" value="InterPro"/>
</dbReference>
<keyword evidence="3" id="KW-1185">Reference proteome</keyword>
<name>A0A1M4SDG9_9BACT</name>
<dbReference type="STRING" id="1194090.SAMN05443144_1015"/>
<dbReference type="AlphaFoldDB" id="A0A1M4SDG9"/>
<sequence length="48" mass="5591">MNTSKIYRQYDAMDCGPTCLRMVAKHYGRSYTMDTVRGRSDINRESVL</sequence>
<dbReference type="OrthoDB" id="9760358at2"/>
<evidence type="ECO:0000259" key="1">
    <source>
        <dbReference type="Pfam" id="PF03412"/>
    </source>
</evidence>
<feature type="domain" description="Peptidase C39" evidence="1">
    <location>
        <begin position="4"/>
        <end position="45"/>
    </location>
</feature>
<dbReference type="GO" id="GO:0005524">
    <property type="term" value="F:ATP binding"/>
    <property type="evidence" value="ECO:0007669"/>
    <property type="project" value="InterPro"/>
</dbReference>
<dbReference type="InterPro" id="IPR005074">
    <property type="entry name" value="Peptidase_C39"/>
</dbReference>
<dbReference type="Proteomes" id="UP000184041">
    <property type="component" value="Unassembled WGS sequence"/>
</dbReference>
<gene>
    <name evidence="2" type="ORF">SAMN05443144_1015</name>
</gene>
<reference evidence="2 3" key="1">
    <citation type="submission" date="2016-11" db="EMBL/GenBank/DDBJ databases">
        <authorList>
            <person name="Jaros S."/>
            <person name="Januszkiewicz K."/>
            <person name="Wedrychowicz H."/>
        </authorList>
    </citation>
    <scope>NUCLEOTIDE SEQUENCE [LARGE SCALE GENOMIC DNA]</scope>
    <source>
        <strain evidence="2 3">DSM 21986</strain>
    </source>
</reference>
<organism evidence="2 3">
    <name type="scientific">Fodinibius roseus</name>
    <dbReference type="NCBI Taxonomy" id="1194090"/>
    <lineage>
        <taxon>Bacteria</taxon>
        <taxon>Pseudomonadati</taxon>
        <taxon>Balneolota</taxon>
        <taxon>Balneolia</taxon>
        <taxon>Balneolales</taxon>
        <taxon>Balneolaceae</taxon>
        <taxon>Fodinibius</taxon>
    </lineage>
</organism>